<dbReference type="EMBL" id="OY731401">
    <property type="protein sequence ID" value="CAJ1948805.1"/>
    <property type="molecule type" value="Genomic_DNA"/>
</dbReference>
<dbReference type="PANTHER" id="PTHR21243">
    <property type="entry name" value="PROTEIN SCAI"/>
    <property type="match status" value="1"/>
</dbReference>
<proteinExistence type="predicted"/>
<organism evidence="1 2">
    <name type="scientific">Sphenostylis stenocarpa</name>
    <dbReference type="NCBI Taxonomy" id="92480"/>
    <lineage>
        <taxon>Eukaryota</taxon>
        <taxon>Viridiplantae</taxon>
        <taxon>Streptophyta</taxon>
        <taxon>Embryophyta</taxon>
        <taxon>Tracheophyta</taxon>
        <taxon>Spermatophyta</taxon>
        <taxon>Magnoliopsida</taxon>
        <taxon>eudicotyledons</taxon>
        <taxon>Gunneridae</taxon>
        <taxon>Pentapetalae</taxon>
        <taxon>rosids</taxon>
        <taxon>fabids</taxon>
        <taxon>Fabales</taxon>
        <taxon>Fabaceae</taxon>
        <taxon>Papilionoideae</taxon>
        <taxon>50 kb inversion clade</taxon>
        <taxon>NPAAA clade</taxon>
        <taxon>indigoferoid/millettioid clade</taxon>
        <taxon>Phaseoleae</taxon>
        <taxon>Sphenostylis</taxon>
    </lineage>
</organism>
<evidence type="ECO:0000313" key="2">
    <source>
        <dbReference type="Proteomes" id="UP001189624"/>
    </source>
</evidence>
<evidence type="ECO:0008006" key="3">
    <source>
        <dbReference type="Google" id="ProtNLM"/>
    </source>
</evidence>
<dbReference type="AlphaFoldDB" id="A0AA86SGP8"/>
<dbReference type="InterPro" id="IPR022709">
    <property type="entry name" value="SCAI"/>
</dbReference>
<sequence>MYKVMGSVLRHDTYFYKVFKVYTQLWKFQQENRQKLVEAGLRRWEIGEIASRIGQLYFGQYMQTSDANYLSESYIFYEAILTREYFKEGLFQDVNIANKQLRFLARFIMVCLILNRREMMQQLVNQLKALVDDCKRAFQESDFKEWKLVVQEIVRFLKADTAFMNLRPLRYSLVLDPHPDTLPHVAAAIAKRHLKLRDAVLSSFHQNEVKYSELTIDTFRMLQCLEWEPSGLFYQSSSSKLSQNGASGTSRISYIQDIADPTLPANPRKAVLYRPALTHFIALQVKMNSVFSTSNAGYCSDESGCIHFGPRGDRGSNCIYPSDFLPFTRRPLLLIIDNDNSNAFKAIADAEKGEPVAMLLSPSCSPAVSDCSHHSNGGLFTMFLTAPLQAFCLLLGLSGTDIDLDTFNKAEMSLTSSLNNWGLALATSDTLNPVWGQILGDPFIRRLILRFIFCQAVLTLYAPVYKENKFLPTCVPSLPIPVLPPNYSYQSVILNLASMFGGTKHFIFSEDVLRENLQTNMNQLTL</sequence>
<dbReference type="Pfam" id="PF12070">
    <property type="entry name" value="SCAI"/>
    <property type="match status" value="2"/>
</dbReference>
<gene>
    <name evidence="1" type="ORF">AYBTSS11_LOCUS13388</name>
</gene>
<keyword evidence="2" id="KW-1185">Reference proteome</keyword>
<reference evidence="1" key="1">
    <citation type="submission" date="2023-10" db="EMBL/GenBank/DDBJ databases">
        <authorList>
            <person name="Domelevo Entfellner J.-B."/>
        </authorList>
    </citation>
    <scope>NUCLEOTIDE SEQUENCE</scope>
</reference>
<dbReference type="GO" id="GO:0006351">
    <property type="term" value="P:DNA-templated transcription"/>
    <property type="evidence" value="ECO:0007669"/>
    <property type="project" value="InterPro"/>
</dbReference>
<dbReference type="Proteomes" id="UP001189624">
    <property type="component" value="Chromosome 4"/>
</dbReference>
<dbReference type="GO" id="GO:0003714">
    <property type="term" value="F:transcription corepressor activity"/>
    <property type="evidence" value="ECO:0007669"/>
    <property type="project" value="InterPro"/>
</dbReference>
<dbReference type="Gramene" id="rna-AYBTSS11_LOCUS13388">
    <property type="protein sequence ID" value="CAJ1948805.1"/>
    <property type="gene ID" value="gene-AYBTSS11_LOCUS13388"/>
</dbReference>
<accession>A0AA86SGP8</accession>
<evidence type="ECO:0000313" key="1">
    <source>
        <dbReference type="EMBL" id="CAJ1948805.1"/>
    </source>
</evidence>
<name>A0AA86SGP8_9FABA</name>
<protein>
    <recommendedName>
        <fullName evidence="3">Protein SCAI</fullName>
    </recommendedName>
</protein>